<evidence type="ECO:0000256" key="2">
    <source>
        <dbReference type="ARBA" id="ARBA00022801"/>
    </source>
</evidence>
<evidence type="ECO:0000313" key="4">
    <source>
        <dbReference type="EMBL" id="PNV73345.1"/>
    </source>
</evidence>
<keyword evidence="3" id="KW-0460">Magnesium</keyword>
<dbReference type="InterPro" id="IPR023214">
    <property type="entry name" value="HAD_sf"/>
</dbReference>
<comment type="caution">
    <text evidence="4">The sequence shown here is derived from an EMBL/GenBank/DDBJ whole genome shotgun (WGS) entry which is preliminary data.</text>
</comment>
<accession>A0ABX4YEN7</accession>
<dbReference type="PANTHER" id="PTHR43344">
    <property type="entry name" value="PHOSPHOSERINE PHOSPHATASE"/>
    <property type="match status" value="1"/>
</dbReference>
<dbReference type="RefSeq" id="WP_010411344.1">
    <property type="nucleotide sequence ID" value="NZ_MCRM02000023.1"/>
</dbReference>
<keyword evidence="5" id="KW-1185">Reference proteome</keyword>
<dbReference type="Proteomes" id="UP000094669">
    <property type="component" value="Unassembled WGS sequence"/>
</dbReference>
<gene>
    <name evidence="4" type="ORF">BES34_017135</name>
</gene>
<dbReference type="Gene3D" id="3.40.50.1000">
    <property type="entry name" value="HAD superfamily/HAD-like"/>
    <property type="match status" value="1"/>
</dbReference>
<evidence type="ECO:0000256" key="3">
    <source>
        <dbReference type="ARBA" id="ARBA00022842"/>
    </source>
</evidence>
<keyword evidence="1" id="KW-0479">Metal-binding</keyword>
<dbReference type="InterPro" id="IPR036412">
    <property type="entry name" value="HAD-like_sf"/>
</dbReference>
<evidence type="ECO:0000256" key="1">
    <source>
        <dbReference type="ARBA" id="ARBA00022723"/>
    </source>
</evidence>
<dbReference type="Pfam" id="PF12710">
    <property type="entry name" value="HAD"/>
    <property type="match status" value="1"/>
</dbReference>
<dbReference type="SUPFAM" id="SSF56784">
    <property type="entry name" value="HAD-like"/>
    <property type="match status" value="1"/>
</dbReference>
<name>A0ABX4YEN7_9LEPT</name>
<organism evidence="4 5">
    <name type="scientific">Leptospira inadai serovar Lyme</name>
    <dbReference type="NCBI Taxonomy" id="293084"/>
    <lineage>
        <taxon>Bacteria</taxon>
        <taxon>Pseudomonadati</taxon>
        <taxon>Spirochaetota</taxon>
        <taxon>Spirochaetia</taxon>
        <taxon>Leptospirales</taxon>
        <taxon>Leptospiraceae</taxon>
        <taxon>Leptospira</taxon>
    </lineage>
</organism>
<reference evidence="4" key="1">
    <citation type="submission" date="2018-01" db="EMBL/GenBank/DDBJ databases">
        <title>Genomic characterization of Leptospira inadai serogroup Lyme isolated from captured rat in Brazil and comparative analysis with human reference strain.</title>
        <authorList>
            <person name="Moreno L.Z."/>
            <person name="Loureiro A.P."/>
            <person name="Miraglia F."/>
            <person name="Kremer F.S."/>
            <person name="Eslabao M.R."/>
            <person name="Dellagostin O.A."/>
            <person name="Lilenbaum W."/>
            <person name="Moreno A.M."/>
        </authorList>
    </citation>
    <scope>NUCLEOTIDE SEQUENCE [LARGE SCALE GENOMIC DNA]</scope>
    <source>
        <strain evidence="4">M34/99</strain>
    </source>
</reference>
<proteinExistence type="predicted"/>
<keyword evidence="2" id="KW-0378">Hydrolase</keyword>
<dbReference type="InterPro" id="IPR050582">
    <property type="entry name" value="HAD-like_SerB"/>
</dbReference>
<dbReference type="PANTHER" id="PTHR43344:SF13">
    <property type="entry name" value="PHOSPHATASE RV3661-RELATED"/>
    <property type="match status" value="1"/>
</dbReference>
<evidence type="ECO:0000313" key="5">
    <source>
        <dbReference type="Proteomes" id="UP000094669"/>
    </source>
</evidence>
<sequence length="269" mass="30580">MSETFWSKEASSFLRGILDRAEPLRVIFDFDNTLVRNDFGEAVMNELLRQGLPWISDIRPFFAEPATADRLEKLRKSDPSSFQKEAWAAYDTIHETKGLEVAYRWSTWIFSGRSNLELRKTARAIWEQNRSSETDLAVKPYKALFELILELRRINADIWIVTASPEGVIREVSGHWSIPENRVLGVELAEENGILSHRVVEPFTYGTGKVRKIMEATNGEGYDISFGDTENDFALLENSKLRGIFLDRGKGKIPPAGSLIQPIGDWSVL</sequence>
<dbReference type="EMBL" id="MCRM02000023">
    <property type="protein sequence ID" value="PNV73345.1"/>
    <property type="molecule type" value="Genomic_DNA"/>
</dbReference>
<protein>
    <submittedName>
        <fullName evidence="4">Haloacid dehalogenase</fullName>
    </submittedName>
</protein>